<comment type="subcellular location">
    <subcellularLocation>
        <location evidence="1">Membrane</location>
        <topology evidence="1">Multi-pass membrane protein</topology>
    </subcellularLocation>
</comment>
<feature type="transmembrane region" description="Helical" evidence="6">
    <location>
        <begin position="160"/>
        <end position="179"/>
    </location>
</feature>
<evidence type="ECO:0000313" key="8">
    <source>
        <dbReference type="EMBL" id="GBN13411.1"/>
    </source>
</evidence>
<name>A0A4Y2LF62_ARAVE</name>
<dbReference type="Proteomes" id="UP000499080">
    <property type="component" value="Unassembled WGS sequence"/>
</dbReference>
<organism evidence="8 9">
    <name type="scientific">Araneus ventricosus</name>
    <name type="common">Orbweaver spider</name>
    <name type="synonym">Epeira ventricosa</name>
    <dbReference type="NCBI Taxonomy" id="182803"/>
    <lineage>
        <taxon>Eukaryota</taxon>
        <taxon>Metazoa</taxon>
        <taxon>Ecdysozoa</taxon>
        <taxon>Arthropoda</taxon>
        <taxon>Chelicerata</taxon>
        <taxon>Arachnida</taxon>
        <taxon>Araneae</taxon>
        <taxon>Araneomorphae</taxon>
        <taxon>Entelegynae</taxon>
        <taxon>Araneoidea</taxon>
        <taxon>Araneidae</taxon>
        <taxon>Araneus</taxon>
    </lineage>
</organism>
<comment type="caution">
    <text evidence="8">The sequence shown here is derived from an EMBL/GenBank/DDBJ whole genome shotgun (WGS) entry which is preliminary data.</text>
</comment>
<dbReference type="PROSITE" id="PS50850">
    <property type="entry name" value="MFS"/>
    <property type="match status" value="1"/>
</dbReference>
<dbReference type="InterPro" id="IPR051717">
    <property type="entry name" value="MFS_MFSD6"/>
</dbReference>
<feature type="transmembrane region" description="Helical" evidence="6">
    <location>
        <begin position="125"/>
        <end position="148"/>
    </location>
</feature>
<dbReference type="GO" id="GO:0016020">
    <property type="term" value="C:membrane"/>
    <property type="evidence" value="ECO:0007669"/>
    <property type="project" value="UniProtKB-SubCell"/>
</dbReference>
<feature type="transmembrane region" description="Helical" evidence="6">
    <location>
        <begin position="550"/>
        <end position="569"/>
    </location>
</feature>
<dbReference type="PANTHER" id="PTHR16172">
    <property type="entry name" value="MAJOR FACILITATOR SUPERFAMILY DOMAIN-CONTAINING PROTEIN 6-LIKE"/>
    <property type="match status" value="1"/>
</dbReference>
<evidence type="ECO:0000256" key="3">
    <source>
        <dbReference type="ARBA" id="ARBA00022692"/>
    </source>
</evidence>
<evidence type="ECO:0000256" key="4">
    <source>
        <dbReference type="ARBA" id="ARBA00022989"/>
    </source>
</evidence>
<comment type="similarity">
    <text evidence="2">Belongs to the major facilitator superfamily. MFSD6 family.</text>
</comment>
<reference evidence="8 9" key="1">
    <citation type="journal article" date="2019" name="Sci. Rep.">
        <title>Orb-weaving spider Araneus ventricosus genome elucidates the spidroin gene catalogue.</title>
        <authorList>
            <person name="Kono N."/>
            <person name="Nakamura H."/>
            <person name="Ohtoshi R."/>
            <person name="Moran D.A.P."/>
            <person name="Shinohara A."/>
            <person name="Yoshida Y."/>
            <person name="Fujiwara M."/>
            <person name="Mori M."/>
            <person name="Tomita M."/>
            <person name="Arakawa K."/>
        </authorList>
    </citation>
    <scope>NUCLEOTIDE SEQUENCE [LARGE SCALE GENOMIC DNA]</scope>
</reference>
<dbReference type="InterPro" id="IPR024989">
    <property type="entry name" value="MFS_assoc_dom"/>
</dbReference>
<feature type="transmembrane region" description="Helical" evidence="6">
    <location>
        <begin position="99"/>
        <end position="119"/>
    </location>
</feature>
<dbReference type="EMBL" id="BGPR01005784">
    <property type="protein sequence ID" value="GBN13411.1"/>
    <property type="molecule type" value="Genomic_DNA"/>
</dbReference>
<proteinExistence type="inferred from homology"/>
<accession>A0A4Y2LF62</accession>
<sequence>MFRLRSPTETKNLVSDHQKQSAFKFSLVLLTKGYKSYSFLDIKKLSSEEENKKVTTTREINMAVEIKKRDVYSITCENPEKLQSKEAQDFNKEMLRFKIVFFLHNGGLGAALAYIPVYAKEELGLSATSLGAILTAQMFLFVFTKPLISYIADYFNQLKLAICILSLLSMTCFFSLLAIPKAEPRKTGNLSALLTEKDFNTTDACSECRDFLQFSHISNNFSLTESTKLIKVQFPNEACMSCFLGSDNCLNTSDGFFTTNISEIRTLYLDRLIGKEQQCLSCNQKHSFYSNICSCHHNFCQNSSNCEELFCLQNLESYETDQFPKSISLFRCSLTTNDSQKMYISCNAQNISASNLIDTKVFEQKITSDFQTIQFWLFALLFTVSNICENANFTLVDTACCESIQKTNGDFGKLRLWGNIGWGLITPIGGLLNDYTGGYISAWILMAIMLFLFMWHITQLDLVKPHFSQNILSDIGTIFRSKEFLAFELVNLMNGVGIGIIWFYLIWFLTTLGGSKFLGGLTIAVESFLGAIPCMFFSGWLIRKIGHYQILSAALLVYGLRFLFFSYLYDPWWVLPVEISHGITYGLYYTVIASYGKLSSKPGTEATTQSILFTTHEGLGAGLGCVFAGMGFDYFGTHLTFFFISIYFGIDFIISLLLYFFVIRKK</sequence>
<feature type="transmembrane region" description="Helical" evidence="6">
    <location>
        <begin position="440"/>
        <end position="463"/>
    </location>
</feature>
<evidence type="ECO:0000256" key="6">
    <source>
        <dbReference type="SAM" id="Phobius"/>
    </source>
</evidence>
<evidence type="ECO:0000256" key="1">
    <source>
        <dbReference type="ARBA" id="ARBA00004141"/>
    </source>
</evidence>
<keyword evidence="4 6" id="KW-1133">Transmembrane helix</keyword>
<feature type="transmembrane region" description="Helical" evidence="6">
    <location>
        <begin position="517"/>
        <end position="538"/>
    </location>
</feature>
<dbReference type="InterPro" id="IPR036259">
    <property type="entry name" value="MFS_trans_sf"/>
</dbReference>
<dbReference type="Pfam" id="PF12832">
    <property type="entry name" value="MFS_1_like"/>
    <property type="match status" value="1"/>
</dbReference>
<dbReference type="SUPFAM" id="SSF103473">
    <property type="entry name" value="MFS general substrate transporter"/>
    <property type="match status" value="1"/>
</dbReference>
<evidence type="ECO:0000313" key="9">
    <source>
        <dbReference type="Proteomes" id="UP000499080"/>
    </source>
</evidence>
<dbReference type="OrthoDB" id="5989317at2759"/>
<evidence type="ECO:0000259" key="7">
    <source>
        <dbReference type="PROSITE" id="PS50850"/>
    </source>
</evidence>
<dbReference type="InterPro" id="IPR020846">
    <property type="entry name" value="MFS_dom"/>
</dbReference>
<dbReference type="GO" id="GO:0022857">
    <property type="term" value="F:transmembrane transporter activity"/>
    <property type="evidence" value="ECO:0007669"/>
    <property type="project" value="InterPro"/>
</dbReference>
<protein>
    <submittedName>
        <fullName evidence="8">Major facilitator superfamily domain-containing protein 6-A</fullName>
    </submittedName>
</protein>
<keyword evidence="9" id="KW-1185">Reference proteome</keyword>
<dbReference type="Gene3D" id="1.20.1250.20">
    <property type="entry name" value="MFS general substrate transporter like domains"/>
    <property type="match status" value="3"/>
</dbReference>
<dbReference type="AlphaFoldDB" id="A0A4Y2LF62"/>
<gene>
    <name evidence="8" type="primary">mfsd6a_1</name>
    <name evidence="8" type="ORF">AVEN_270055_1</name>
</gene>
<feature type="transmembrane region" description="Helical" evidence="6">
    <location>
        <begin position="639"/>
        <end position="662"/>
    </location>
</feature>
<keyword evidence="5 6" id="KW-0472">Membrane</keyword>
<evidence type="ECO:0000256" key="2">
    <source>
        <dbReference type="ARBA" id="ARBA00005241"/>
    </source>
</evidence>
<keyword evidence="3 6" id="KW-0812">Transmembrane</keyword>
<evidence type="ECO:0000256" key="5">
    <source>
        <dbReference type="ARBA" id="ARBA00023136"/>
    </source>
</evidence>
<feature type="domain" description="Major facilitator superfamily (MFS) profile" evidence="7">
    <location>
        <begin position="483"/>
        <end position="666"/>
    </location>
</feature>
<feature type="transmembrane region" description="Helical" evidence="6">
    <location>
        <begin position="484"/>
        <end position="505"/>
    </location>
</feature>
<dbReference type="PANTHER" id="PTHR16172:SF41">
    <property type="entry name" value="MAJOR FACILITATOR SUPERFAMILY DOMAIN-CONTAINING PROTEIN 6-LIKE"/>
    <property type="match status" value="1"/>
</dbReference>